<dbReference type="AlphaFoldDB" id="A0A4R1BTZ0"/>
<dbReference type="PROSITE" id="PS50110">
    <property type="entry name" value="RESPONSE_REGULATORY"/>
    <property type="match status" value="1"/>
</dbReference>
<keyword evidence="7" id="KW-1185">Reference proteome</keyword>
<dbReference type="SMART" id="SM00448">
    <property type="entry name" value="REC"/>
    <property type="match status" value="1"/>
</dbReference>
<evidence type="ECO:0000313" key="7">
    <source>
        <dbReference type="Proteomes" id="UP000295244"/>
    </source>
</evidence>
<dbReference type="PANTHER" id="PTHR43214">
    <property type="entry name" value="TWO-COMPONENT RESPONSE REGULATOR"/>
    <property type="match status" value="1"/>
</dbReference>
<feature type="domain" description="Response regulatory" evidence="5">
    <location>
        <begin position="6"/>
        <end position="121"/>
    </location>
</feature>
<keyword evidence="2" id="KW-0238">DNA-binding</keyword>
<gene>
    <name evidence="6" type="ORF">E0L93_00560</name>
</gene>
<dbReference type="CDD" id="cd06170">
    <property type="entry name" value="LuxR_C_like"/>
    <property type="match status" value="1"/>
</dbReference>
<dbReference type="OrthoDB" id="9808843at2"/>
<dbReference type="Pfam" id="PF00196">
    <property type="entry name" value="GerE"/>
    <property type="match status" value="1"/>
</dbReference>
<protein>
    <submittedName>
        <fullName evidence="6">Response regulator transcription factor</fullName>
    </submittedName>
</protein>
<organism evidence="6 7">
    <name type="scientific">Rubrobacter taiwanensis</name>
    <dbReference type="NCBI Taxonomy" id="185139"/>
    <lineage>
        <taxon>Bacteria</taxon>
        <taxon>Bacillati</taxon>
        <taxon>Actinomycetota</taxon>
        <taxon>Rubrobacteria</taxon>
        <taxon>Rubrobacterales</taxon>
        <taxon>Rubrobacteraceae</taxon>
        <taxon>Rubrobacter</taxon>
    </lineage>
</organism>
<dbReference type="InterPro" id="IPR039420">
    <property type="entry name" value="WalR-like"/>
</dbReference>
<keyword evidence="1 3" id="KW-0597">Phosphoprotein</keyword>
<name>A0A4R1BTZ0_9ACTN</name>
<proteinExistence type="predicted"/>
<dbReference type="CDD" id="cd17535">
    <property type="entry name" value="REC_NarL-like"/>
    <property type="match status" value="1"/>
</dbReference>
<evidence type="ECO:0000256" key="1">
    <source>
        <dbReference type="ARBA" id="ARBA00022553"/>
    </source>
</evidence>
<dbReference type="PANTHER" id="PTHR43214:SF42">
    <property type="entry name" value="TRANSCRIPTIONAL REGULATORY PROTEIN DESR"/>
    <property type="match status" value="1"/>
</dbReference>
<evidence type="ECO:0000256" key="3">
    <source>
        <dbReference type="PROSITE-ProRule" id="PRU00169"/>
    </source>
</evidence>
<dbReference type="GO" id="GO:0003677">
    <property type="term" value="F:DNA binding"/>
    <property type="evidence" value="ECO:0007669"/>
    <property type="project" value="UniProtKB-KW"/>
</dbReference>
<dbReference type="GO" id="GO:0006355">
    <property type="term" value="P:regulation of DNA-templated transcription"/>
    <property type="evidence" value="ECO:0007669"/>
    <property type="project" value="InterPro"/>
</dbReference>
<dbReference type="SMART" id="SM00421">
    <property type="entry name" value="HTH_LUXR"/>
    <property type="match status" value="1"/>
</dbReference>
<dbReference type="Pfam" id="PF00072">
    <property type="entry name" value="Response_reg"/>
    <property type="match status" value="1"/>
</dbReference>
<feature type="modified residue" description="4-aspartylphosphate" evidence="3">
    <location>
        <position position="56"/>
    </location>
</feature>
<dbReference type="PRINTS" id="PR00038">
    <property type="entry name" value="HTHLUXR"/>
</dbReference>
<dbReference type="PROSITE" id="PS50043">
    <property type="entry name" value="HTH_LUXR_2"/>
    <property type="match status" value="1"/>
</dbReference>
<dbReference type="EMBL" id="SKBU01000001">
    <property type="protein sequence ID" value="TCJ20755.1"/>
    <property type="molecule type" value="Genomic_DNA"/>
</dbReference>
<reference evidence="6 7" key="1">
    <citation type="submission" date="2019-03" db="EMBL/GenBank/DDBJ databases">
        <title>Whole genome sequence of a novel Rubrobacter taiwanensis strain, isolated from Yellowstone National Park.</title>
        <authorList>
            <person name="Freed S."/>
            <person name="Ramaley R.F."/>
            <person name="Kyndt J.A."/>
        </authorList>
    </citation>
    <scope>NUCLEOTIDE SEQUENCE [LARGE SCALE GENOMIC DNA]</scope>
    <source>
        <strain evidence="6 7">Yellowstone</strain>
    </source>
</reference>
<evidence type="ECO:0000259" key="4">
    <source>
        <dbReference type="PROSITE" id="PS50043"/>
    </source>
</evidence>
<evidence type="ECO:0000256" key="2">
    <source>
        <dbReference type="ARBA" id="ARBA00023125"/>
    </source>
</evidence>
<dbReference type="RefSeq" id="WP_132687202.1">
    <property type="nucleotide sequence ID" value="NZ_SKBU01000001.1"/>
</dbReference>
<comment type="caution">
    <text evidence="6">The sequence shown here is derived from an EMBL/GenBank/DDBJ whole genome shotgun (WGS) entry which is preliminary data.</text>
</comment>
<dbReference type="InterPro" id="IPR011006">
    <property type="entry name" value="CheY-like_superfamily"/>
</dbReference>
<evidence type="ECO:0000259" key="5">
    <source>
        <dbReference type="PROSITE" id="PS50110"/>
    </source>
</evidence>
<dbReference type="GO" id="GO:0000160">
    <property type="term" value="P:phosphorelay signal transduction system"/>
    <property type="evidence" value="ECO:0007669"/>
    <property type="project" value="InterPro"/>
</dbReference>
<dbReference type="InterPro" id="IPR016032">
    <property type="entry name" value="Sig_transdc_resp-reg_C-effctor"/>
</dbReference>
<accession>A0A4R1BTZ0</accession>
<dbReference type="SUPFAM" id="SSF46894">
    <property type="entry name" value="C-terminal effector domain of the bipartite response regulators"/>
    <property type="match status" value="1"/>
</dbReference>
<dbReference type="Proteomes" id="UP000295244">
    <property type="component" value="Unassembled WGS sequence"/>
</dbReference>
<dbReference type="SUPFAM" id="SSF52172">
    <property type="entry name" value="CheY-like"/>
    <property type="match status" value="1"/>
</dbReference>
<sequence length="226" mass="25106">MTPSGRVALIEDHVSFRQALAYLIGQEPELEVVWQAGTLAEAREIIDLAADVALVDLGLPDGEGTPLIRKLREVNPRITILVLTASVDRERIARAVEAGAAGVLHKSSSLEEILDALRRLLAGETLMPPNEVAELVRLAGRRRDQEYEARLAIRRLTPREREVLQVLAEGLSNREIARRLHITVETERTHMVHILEKLGVHSRLEALVFAVRHGLVEIPRSPADPP</sequence>
<dbReference type="Gene3D" id="3.40.50.2300">
    <property type="match status" value="1"/>
</dbReference>
<dbReference type="InterPro" id="IPR001789">
    <property type="entry name" value="Sig_transdc_resp-reg_receiver"/>
</dbReference>
<evidence type="ECO:0000313" key="6">
    <source>
        <dbReference type="EMBL" id="TCJ20755.1"/>
    </source>
</evidence>
<dbReference type="InterPro" id="IPR000792">
    <property type="entry name" value="Tscrpt_reg_LuxR_C"/>
</dbReference>
<feature type="domain" description="HTH luxR-type" evidence="4">
    <location>
        <begin position="149"/>
        <end position="214"/>
    </location>
</feature>
<dbReference type="InterPro" id="IPR058245">
    <property type="entry name" value="NreC/VraR/RcsB-like_REC"/>
</dbReference>